<keyword evidence="1" id="KW-0175">Coiled coil</keyword>
<name>A0ABP0PLL6_9DINO</name>
<dbReference type="EMBL" id="CAXAMN010023350">
    <property type="protein sequence ID" value="CAK9076920.1"/>
    <property type="molecule type" value="Genomic_DNA"/>
</dbReference>
<evidence type="ECO:0000313" key="4">
    <source>
        <dbReference type="Proteomes" id="UP001642484"/>
    </source>
</evidence>
<gene>
    <name evidence="3" type="ORF">CCMP2556_LOCUS37913</name>
</gene>
<accession>A0ABP0PLL6</accession>
<keyword evidence="4" id="KW-1185">Reference proteome</keyword>
<proteinExistence type="predicted"/>
<comment type="caution">
    <text evidence="3">The sequence shown here is derived from an EMBL/GenBank/DDBJ whole genome shotgun (WGS) entry which is preliminary data.</text>
</comment>
<organism evidence="3 4">
    <name type="scientific">Durusdinium trenchii</name>
    <dbReference type="NCBI Taxonomy" id="1381693"/>
    <lineage>
        <taxon>Eukaryota</taxon>
        <taxon>Sar</taxon>
        <taxon>Alveolata</taxon>
        <taxon>Dinophyceae</taxon>
        <taxon>Suessiales</taxon>
        <taxon>Symbiodiniaceae</taxon>
        <taxon>Durusdinium</taxon>
    </lineage>
</organism>
<dbReference type="Pfam" id="PF13385">
    <property type="entry name" value="Laminin_G_3"/>
    <property type="match status" value="1"/>
</dbReference>
<evidence type="ECO:0000256" key="2">
    <source>
        <dbReference type="SAM" id="MobiDB-lite"/>
    </source>
</evidence>
<sequence length="656" mass="74043">MQRVQPRKRSKSWLPKCCGSAQKGDNEIDNLDCSKEVHAPVDSSTTQIVDEWDQDMLNVSDPAAPVWLRDTNQWSESEQKQPEVPLLEQVPGYAASPVPGVPPGNPLDLLGGGRSCSVPLPRAFRDEETQPSDRKPRKYTEDFESSTGMDLVRANLQSCMLKHTELPLSDVLQAKVSAVRAMVEATASYRFEHAKQLKHLRDVLTKEQASMWVRLARSKQLREQIAARVQEAVQAEDFNKAEEVYQLQRLAEECIQGFQLDPRQGGSVELSNGSILLGPASDLGLLEGDFTVEFWMRCQDLMKRQPLVTSSLSHPGCFPSVYAKPGGGLELVGEHTHSSRMPFQQPAASIREFCRNMFIPALFILELRKRQWTHVAITWAFDSSENDFKVTIFKDGVQVALGTEILAINKDSELRLGPFSGNLAEFRVWDHARSANEIELSSFRHCGGEESGLVCCLSLRPGRGLSDSALDPQNSLASGHSFSDRGHCEGEITWDGDCPRLLESHAELPMEPAAECPLCAIPYVDGSQYCRECGQKRPLKQAKPSLFQLESDPWTDESLQRAWAWLDGWHETEASHRRSQAEDREVEREQRQVQEQQRKAYIEWQEQQRLKEEQEAKAKQEEEEAAKLLTEIEESKPRASLVWKRLASWTCPFASF</sequence>
<feature type="region of interest" description="Disordered" evidence="2">
    <location>
        <begin position="120"/>
        <end position="146"/>
    </location>
</feature>
<feature type="coiled-coil region" evidence="1">
    <location>
        <begin position="579"/>
        <end position="631"/>
    </location>
</feature>
<dbReference type="Proteomes" id="UP001642484">
    <property type="component" value="Unassembled WGS sequence"/>
</dbReference>
<dbReference type="InterPro" id="IPR013320">
    <property type="entry name" value="ConA-like_dom_sf"/>
</dbReference>
<feature type="compositionally biased region" description="Basic and acidic residues" evidence="2">
    <location>
        <begin position="123"/>
        <end position="141"/>
    </location>
</feature>
<protein>
    <submittedName>
        <fullName evidence="3">Uncharacterized protein</fullName>
    </submittedName>
</protein>
<evidence type="ECO:0000256" key="1">
    <source>
        <dbReference type="SAM" id="Coils"/>
    </source>
</evidence>
<dbReference type="Gene3D" id="2.60.120.200">
    <property type="match status" value="1"/>
</dbReference>
<evidence type="ECO:0000313" key="3">
    <source>
        <dbReference type="EMBL" id="CAK9076920.1"/>
    </source>
</evidence>
<reference evidence="3 4" key="1">
    <citation type="submission" date="2024-02" db="EMBL/GenBank/DDBJ databases">
        <authorList>
            <person name="Chen Y."/>
            <person name="Shah S."/>
            <person name="Dougan E. K."/>
            <person name="Thang M."/>
            <person name="Chan C."/>
        </authorList>
    </citation>
    <scope>NUCLEOTIDE SEQUENCE [LARGE SCALE GENOMIC DNA]</scope>
</reference>
<dbReference type="SUPFAM" id="SSF49899">
    <property type="entry name" value="Concanavalin A-like lectins/glucanases"/>
    <property type="match status" value="1"/>
</dbReference>